<dbReference type="PROSITE" id="PS00126">
    <property type="entry name" value="PDEASE_I_1"/>
    <property type="match status" value="1"/>
</dbReference>
<dbReference type="CDD" id="cd00077">
    <property type="entry name" value="HDc"/>
    <property type="match status" value="1"/>
</dbReference>
<protein>
    <recommendedName>
        <fullName evidence="3">Phosphodiesterase</fullName>
        <ecNumber evidence="3">3.1.4.-</ecNumber>
    </recommendedName>
</protein>
<gene>
    <name evidence="6" type="primary">PDE2</name>
    <name evidence="6" type="ORF">GGH94_005379</name>
</gene>
<comment type="similarity">
    <text evidence="3">Belongs to the cyclic nucleotide phosphodiesterase family.</text>
</comment>
<dbReference type="AlphaFoldDB" id="A0A9W8M2Q5"/>
<keyword evidence="2 3" id="KW-0378">Hydrolase</keyword>
<keyword evidence="1 3" id="KW-0479">Metal-binding</keyword>
<evidence type="ECO:0000313" key="7">
    <source>
        <dbReference type="Proteomes" id="UP001140074"/>
    </source>
</evidence>
<dbReference type="InterPro" id="IPR003607">
    <property type="entry name" value="HD/PDEase_dom"/>
</dbReference>
<proteinExistence type="inferred from homology"/>
<dbReference type="InterPro" id="IPR023174">
    <property type="entry name" value="PDEase_CS"/>
</dbReference>
<dbReference type="Gene3D" id="1.10.1300.10">
    <property type="entry name" value="3'5'-cyclic nucleotide phosphodiesterase, catalytic domain"/>
    <property type="match status" value="1"/>
</dbReference>
<dbReference type="PANTHER" id="PTHR11347">
    <property type="entry name" value="CYCLIC NUCLEOTIDE PHOSPHODIESTERASE"/>
    <property type="match status" value="1"/>
</dbReference>
<feature type="compositionally biased region" description="Polar residues" evidence="4">
    <location>
        <begin position="8"/>
        <end position="29"/>
    </location>
</feature>
<evidence type="ECO:0000313" key="6">
    <source>
        <dbReference type="EMBL" id="KAJ2860665.1"/>
    </source>
</evidence>
<feature type="region of interest" description="Disordered" evidence="4">
    <location>
        <begin position="1"/>
        <end position="29"/>
    </location>
</feature>
<dbReference type="SMART" id="SM00471">
    <property type="entry name" value="HDc"/>
    <property type="match status" value="1"/>
</dbReference>
<evidence type="ECO:0000256" key="3">
    <source>
        <dbReference type="RuleBase" id="RU363067"/>
    </source>
</evidence>
<name>A0A9W8M2Q5_9FUNG</name>
<evidence type="ECO:0000256" key="2">
    <source>
        <dbReference type="ARBA" id="ARBA00022801"/>
    </source>
</evidence>
<dbReference type="EC" id="3.1.4.-" evidence="3"/>
<evidence type="ECO:0000256" key="1">
    <source>
        <dbReference type="ARBA" id="ARBA00022723"/>
    </source>
</evidence>
<dbReference type="InterPro" id="IPR036971">
    <property type="entry name" value="PDEase_catalytic_dom_sf"/>
</dbReference>
<dbReference type="PROSITE" id="PS51845">
    <property type="entry name" value="PDEASE_I_2"/>
    <property type="match status" value="1"/>
</dbReference>
<dbReference type="GO" id="GO:0046872">
    <property type="term" value="F:metal ion binding"/>
    <property type="evidence" value="ECO:0007669"/>
    <property type="project" value="UniProtKB-KW"/>
</dbReference>
<dbReference type="GO" id="GO:0004114">
    <property type="term" value="F:3',5'-cyclic-nucleotide phosphodiesterase activity"/>
    <property type="evidence" value="ECO:0007669"/>
    <property type="project" value="InterPro"/>
</dbReference>
<keyword evidence="7" id="KW-1185">Reference proteome</keyword>
<dbReference type="Proteomes" id="UP001140074">
    <property type="component" value="Unassembled WGS sequence"/>
</dbReference>
<dbReference type="InterPro" id="IPR002073">
    <property type="entry name" value="PDEase_catalytic_dom"/>
</dbReference>
<reference evidence="6" key="1">
    <citation type="submission" date="2022-07" db="EMBL/GenBank/DDBJ databases">
        <title>Phylogenomic reconstructions and comparative analyses of Kickxellomycotina fungi.</title>
        <authorList>
            <person name="Reynolds N.K."/>
            <person name="Stajich J.E."/>
            <person name="Barry K."/>
            <person name="Grigoriev I.V."/>
            <person name="Crous P."/>
            <person name="Smith M.E."/>
        </authorList>
    </citation>
    <scope>NUCLEOTIDE SEQUENCE</scope>
    <source>
        <strain evidence="6">RSA 476</strain>
    </source>
</reference>
<comment type="cofactor">
    <cofactor evidence="3">
        <name>a divalent metal cation</name>
        <dbReference type="ChEBI" id="CHEBI:60240"/>
    </cofactor>
    <text evidence="3">Binds 2 divalent metal cations per subunit. Site 1 may preferentially bind zinc ions, while site 2 has a preference for magnesium and/or manganese ions.</text>
</comment>
<evidence type="ECO:0000256" key="4">
    <source>
        <dbReference type="SAM" id="MobiDB-lite"/>
    </source>
</evidence>
<accession>A0A9W8M2Q5</accession>
<sequence length="711" mass="77744">MAFAQLAAPNNTTSASPMSTRYRANNGGVSDTYKRRNSVIGTLTHTQNFRACAVAMSTSHEPAFMRQAASLGAMNYLVKPISAETVHSLWLNVFSCRTHPHATGACCRDAVATATGGTRGANNNGPGRASSQTATSVGLMMHDNGGDACTLTPQQAIFQRRIRTDTFNGAFTADIRNPSFEEDFIRQFVPAISSTLPTAALSADSHTAKILGNGCGGLGVIDGDELDSDDMDIDDCSQFGGDEFITSPRAEFLRSRLLEWSFCPYEMERNDLLDCAIIMIMDSAACVDLKLRHSRVRKFVTILESAYYDNPYHNFCHAVDVTQCTFYMLHTIGLFNKTGPRRSSLRSPADTSFPVRSILRPTDAVALVVASMCHDLGHPGLNNAFMVRAHTQLAEIYNDQSVLENFHAACFSMIMSYFFTDFVVPKAYQQQQQNGHPSSAFDYEEFRRIAVHAILATDMARHFEFIGKCKAQYERFMSGSNLPLTTQQHEAERAQLAASILKCADISNIVRPFNISQRWTQRLNREVTLQGNIEESLGLSRSIVVDPTNIPTSQIAFYESCGRPLFNAVADLVPELRFMPDQLENNIRNWGFIKSNQKVPEVPYGLKHSSTFDLSASTRAGSTDSAPDFLPKRSMGSLLTPSIVPYTASTTTAAESDVHHLNLANYTLHATAAVGGDGTRPAPKPAAAVQLLAAAGVPSPPHSQRSTAAQT</sequence>
<dbReference type="SUPFAM" id="SSF109604">
    <property type="entry name" value="HD-domain/PDEase-like"/>
    <property type="match status" value="1"/>
</dbReference>
<dbReference type="SUPFAM" id="SSF52172">
    <property type="entry name" value="CheY-like"/>
    <property type="match status" value="1"/>
</dbReference>
<feature type="domain" description="PDEase" evidence="5">
    <location>
        <begin position="240"/>
        <end position="597"/>
    </location>
</feature>
<organism evidence="6 7">
    <name type="scientific">Coemansia aciculifera</name>
    <dbReference type="NCBI Taxonomy" id="417176"/>
    <lineage>
        <taxon>Eukaryota</taxon>
        <taxon>Fungi</taxon>
        <taxon>Fungi incertae sedis</taxon>
        <taxon>Zoopagomycota</taxon>
        <taxon>Kickxellomycotina</taxon>
        <taxon>Kickxellomycetes</taxon>
        <taxon>Kickxellales</taxon>
        <taxon>Kickxellaceae</taxon>
        <taxon>Coemansia</taxon>
    </lineage>
</organism>
<evidence type="ECO:0000259" key="5">
    <source>
        <dbReference type="PROSITE" id="PS51845"/>
    </source>
</evidence>
<dbReference type="Pfam" id="PF00233">
    <property type="entry name" value="PDEase_I"/>
    <property type="match status" value="1"/>
</dbReference>
<comment type="caution">
    <text evidence="6">The sequence shown here is derived from an EMBL/GenBank/DDBJ whole genome shotgun (WGS) entry which is preliminary data.</text>
</comment>
<dbReference type="EMBL" id="JANBUY010000280">
    <property type="protein sequence ID" value="KAJ2860665.1"/>
    <property type="molecule type" value="Genomic_DNA"/>
</dbReference>
<dbReference type="GO" id="GO:0007165">
    <property type="term" value="P:signal transduction"/>
    <property type="evidence" value="ECO:0007669"/>
    <property type="project" value="InterPro"/>
</dbReference>
<dbReference type="InterPro" id="IPR011006">
    <property type="entry name" value="CheY-like_superfamily"/>
</dbReference>